<organism evidence="19 20">
    <name type="scientific">Pavo cristatus</name>
    <name type="common">Indian peafowl</name>
    <name type="synonym">Blue peafowl</name>
    <dbReference type="NCBI Taxonomy" id="9049"/>
    <lineage>
        <taxon>Eukaryota</taxon>
        <taxon>Metazoa</taxon>
        <taxon>Chordata</taxon>
        <taxon>Craniata</taxon>
        <taxon>Vertebrata</taxon>
        <taxon>Euteleostomi</taxon>
        <taxon>Archelosauria</taxon>
        <taxon>Archosauria</taxon>
        <taxon>Dinosauria</taxon>
        <taxon>Saurischia</taxon>
        <taxon>Theropoda</taxon>
        <taxon>Coelurosauria</taxon>
        <taxon>Aves</taxon>
        <taxon>Neognathae</taxon>
        <taxon>Galloanserae</taxon>
        <taxon>Galliformes</taxon>
        <taxon>Phasianidae</taxon>
        <taxon>Phasianinae</taxon>
        <taxon>Pavo</taxon>
    </lineage>
</organism>
<dbReference type="PROSITE" id="PS51462">
    <property type="entry name" value="NUDIX"/>
    <property type="match status" value="1"/>
</dbReference>
<comment type="catalytic activity">
    <reaction evidence="14">
        <text>a 5'-end (N(7)-methyl 5'-triphosphoguanosine)-ribonucleoside in mRNA + H2O = N(7)-methyl-GDP + a 5'-end phospho-ribonucleoside in mRNA + 2 H(+)</text>
        <dbReference type="Rhea" id="RHEA:67484"/>
        <dbReference type="Rhea" id="RHEA-COMP:15692"/>
        <dbReference type="Rhea" id="RHEA-COMP:17167"/>
        <dbReference type="ChEBI" id="CHEBI:15377"/>
        <dbReference type="ChEBI" id="CHEBI:15378"/>
        <dbReference type="ChEBI" id="CHEBI:63714"/>
        <dbReference type="ChEBI" id="CHEBI:138282"/>
        <dbReference type="ChEBI" id="CHEBI:156461"/>
        <dbReference type="EC" id="3.6.1.62"/>
    </reaction>
    <physiologicalReaction direction="left-to-right" evidence="14">
        <dbReference type="Rhea" id="RHEA:67485"/>
    </physiologicalReaction>
</comment>
<dbReference type="PANTHER" id="PTHR31699">
    <property type="entry name" value="NUDIX T16 FAMILY MEMBER"/>
    <property type="match status" value="1"/>
</dbReference>
<evidence type="ECO:0000256" key="2">
    <source>
        <dbReference type="ARBA" id="ARBA00004604"/>
    </source>
</evidence>
<evidence type="ECO:0000313" key="20">
    <source>
        <dbReference type="Proteomes" id="UP000694428"/>
    </source>
</evidence>
<keyword evidence="4" id="KW-0694">RNA-binding</keyword>
<dbReference type="EC" id="3.6.1.64" evidence="8"/>
<evidence type="ECO:0000259" key="18">
    <source>
        <dbReference type="PROSITE" id="PS51462"/>
    </source>
</evidence>
<feature type="region of interest" description="Disordered" evidence="17">
    <location>
        <begin position="92"/>
        <end position="220"/>
    </location>
</feature>
<dbReference type="Proteomes" id="UP000694428">
    <property type="component" value="Unplaced"/>
</dbReference>
<evidence type="ECO:0000256" key="14">
    <source>
        <dbReference type="ARBA" id="ARBA00047661"/>
    </source>
</evidence>
<keyword evidence="20" id="KW-1185">Reference proteome</keyword>
<evidence type="ECO:0000256" key="6">
    <source>
        <dbReference type="ARBA" id="ARBA00023242"/>
    </source>
</evidence>
<dbReference type="PANTHER" id="PTHR31699:SF1">
    <property type="entry name" value="U8 SNORNA-DECAPPING ENZYME"/>
    <property type="match status" value="1"/>
</dbReference>
<evidence type="ECO:0000256" key="9">
    <source>
        <dbReference type="ARBA" id="ARBA00039871"/>
    </source>
</evidence>
<evidence type="ECO:0000256" key="15">
    <source>
        <dbReference type="ARBA" id="ARBA00047875"/>
    </source>
</evidence>
<dbReference type="InterPro" id="IPR000086">
    <property type="entry name" value="NUDIX_hydrolase_dom"/>
</dbReference>
<evidence type="ECO:0000256" key="13">
    <source>
        <dbReference type="ARBA" id="ARBA00043162"/>
    </source>
</evidence>
<feature type="compositionally biased region" description="Basic and acidic residues" evidence="17">
    <location>
        <begin position="112"/>
        <end position="127"/>
    </location>
</feature>
<dbReference type="GO" id="GO:0005730">
    <property type="term" value="C:nucleolus"/>
    <property type="evidence" value="ECO:0007669"/>
    <property type="project" value="UniProtKB-SubCell"/>
</dbReference>
<feature type="compositionally biased region" description="Basic and acidic residues" evidence="17">
    <location>
        <begin position="92"/>
        <end position="101"/>
    </location>
</feature>
<dbReference type="AlphaFoldDB" id="A0A8C9FJD4"/>
<evidence type="ECO:0000256" key="10">
    <source>
        <dbReference type="ARBA" id="ARBA00041450"/>
    </source>
</evidence>
<dbReference type="Ensembl" id="ENSPSTT00000017371.1">
    <property type="protein sequence ID" value="ENSPSTP00000016577.1"/>
    <property type="gene ID" value="ENSPSTG00000011793.1"/>
</dbReference>
<dbReference type="GO" id="GO:0009117">
    <property type="term" value="P:nucleotide metabolic process"/>
    <property type="evidence" value="ECO:0007669"/>
    <property type="project" value="UniProtKB-KW"/>
</dbReference>
<dbReference type="InterPro" id="IPR015797">
    <property type="entry name" value="NUDIX_hydrolase-like_dom_sf"/>
</dbReference>
<feature type="domain" description="Nudix hydrolase" evidence="18">
    <location>
        <begin position="1"/>
        <end position="118"/>
    </location>
</feature>
<dbReference type="GO" id="GO:0006402">
    <property type="term" value="P:mRNA catabolic process"/>
    <property type="evidence" value="ECO:0007669"/>
    <property type="project" value="TreeGrafter"/>
</dbReference>
<evidence type="ECO:0000256" key="5">
    <source>
        <dbReference type="ARBA" id="ARBA00023080"/>
    </source>
</evidence>
<keyword evidence="5" id="KW-0546">Nucleotide metabolism</keyword>
<sequence length="220" mass="24374">MQLRFDGLFGFPGGLVDPRKESLEEGLLRELREELGAAAGEIRLRPCHHRGARAWPGSGRRAKSGSGSDVGLVTHFYVRRLRLEELVEIERGEKAAPEHENRPHRHPPPPAERLRGPDSGCEHREALGRPLQQRGQRREGQTSLRPALHRRYPTQREEVGAADPPEPLDHHPGAEGRAEDRIQRPGDHGGHLGLPQRLRDVGAQGVCQPPARVPGRVDAG</sequence>
<evidence type="ECO:0000256" key="1">
    <source>
        <dbReference type="ARBA" id="ARBA00001941"/>
    </source>
</evidence>
<dbReference type="Gene3D" id="3.90.79.10">
    <property type="entry name" value="Nucleoside Triphosphate Pyrophosphohydrolase"/>
    <property type="match status" value="1"/>
</dbReference>
<dbReference type="GO" id="GO:1990003">
    <property type="term" value="F:IDP phosphatase activity"/>
    <property type="evidence" value="ECO:0007669"/>
    <property type="project" value="UniProtKB-EC"/>
</dbReference>
<dbReference type="GO" id="GO:0005654">
    <property type="term" value="C:nucleoplasm"/>
    <property type="evidence" value="ECO:0007669"/>
    <property type="project" value="UniProtKB-SubCell"/>
</dbReference>
<name>A0A8C9FJD4_PAVCR</name>
<dbReference type="GO" id="GO:0016077">
    <property type="term" value="P:sno(s)RNA catabolic process"/>
    <property type="evidence" value="ECO:0007669"/>
    <property type="project" value="TreeGrafter"/>
</dbReference>
<evidence type="ECO:0000256" key="16">
    <source>
        <dbReference type="ARBA" id="ARBA00048945"/>
    </source>
</evidence>
<evidence type="ECO:0000256" key="12">
    <source>
        <dbReference type="ARBA" id="ARBA00042015"/>
    </source>
</evidence>
<evidence type="ECO:0000256" key="17">
    <source>
        <dbReference type="SAM" id="MobiDB-lite"/>
    </source>
</evidence>
<evidence type="ECO:0000256" key="7">
    <source>
        <dbReference type="ARBA" id="ARBA00038173"/>
    </source>
</evidence>
<evidence type="ECO:0000256" key="3">
    <source>
        <dbReference type="ARBA" id="ARBA00004642"/>
    </source>
</evidence>
<feature type="compositionally biased region" description="Basic and acidic residues" evidence="17">
    <location>
        <begin position="167"/>
        <end position="190"/>
    </location>
</feature>
<keyword evidence="6" id="KW-0539">Nucleus</keyword>
<evidence type="ECO:0000256" key="8">
    <source>
        <dbReference type="ARBA" id="ARBA00038899"/>
    </source>
</evidence>
<evidence type="ECO:0000313" key="19">
    <source>
        <dbReference type="Ensembl" id="ENSPSTP00000016577.1"/>
    </source>
</evidence>
<comment type="similarity">
    <text evidence="7">Belongs to the Nudix hydrolase family. NUDT16 subfamily.</text>
</comment>
<comment type="catalytic activity">
    <reaction evidence="15">
        <text>IDP + H2O = IMP + phosphate + H(+)</text>
        <dbReference type="Rhea" id="RHEA:35207"/>
        <dbReference type="ChEBI" id="CHEBI:15377"/>
        <dbReference type="ChEBI" id="CHEBI:15378"/>
        <dbReference type="ChEBI" id="CHEBI:43474"/>
        <dbReference type="ChEBI" id="CHEBI:58053"/>
        <dbReference type="ChEBI" id="CHEBI:58280"/>
        <dbReference type="EC" id="3.6.1.64"/>
    </reaction>
    <physiologicalReaction direction="left-to-right" evidence="15">
        <dbReference type="Rhea" id="RHEA:35208"/>
    </physiologicalReaction>
</comment>
<comment type="subcellular location">
    <subcellularLocation>
        <location evidence="2">Nucleus</location>
        <location evidence="2">Nucleolus</location>
    </subcellularLocation>
    <subcellularLocation>
        <location evidence="3">Nucleus</location>
        <location evidence="3">Nucleoplasm</location>
    </subcellularLocation>
</comment>
<protein>
    <recommendedName>
        <fullName evidence="9">U8 snoRNA-decapping enzyme</fullName>
        <ecNumber evidence="8">3.6.1.64</ecNumber>
    </recommendedName>
    <alternativeName>
        <fullName evidence="12">IDP phosphatase</fullName>
    </alternativeName>
    <alternativeName>
        <fullName evidence="10">Inosine diphosphate phosphatase</fullName>
    </alternativeName>
    <alternativeName>
        <fullName evidence="11">Nucleoside diphosphate-linked moiety X motif 16</fullName>
    </alternativeName>
    <alternativeName>
        <fullName evidence="13">m7GpppN-mRNA hydrolase</fullName>
    </alternativeName>
</protein>
<reference evidence="19" key="1">
    <citation type="submission" date="2025-08" db="UniProtKB">
        <authorList>
            <consortium name="Ensembl"/>
        </authorList>
    </citation>
    <scope>IDENTIFICATION</scope>
</reference>
<accession>A0A8C9FJD4</accession>
<dbReference type="InterPro" id="IPR054754">
    <property type="entry name" value="NudT16"/>
</dbReference>
<reference evidence="19" key="2">
    <citation type="submission" date="2025-09" db="UniProtKB">
        <authorList>
            <consortium name="Ensembl"/>
        </authorList>
    </citation>
    <scope>IDENTIFICATION</scope>
</reference>
<dbReference type="SUPFAM" id="SSF55811">
    <property type="entry name" value="Nudix"/>
    <property type="match status" value="1"/>
</dbReference>
<comment type="cofactor">
    <cofactor evidence="1">
        <name>Co(2+)</name>
        <dbReference type="ChEBI" id="CHEBI:48828"/>
    </cofactor>
</comment>
<comment type="catalytic activity">
    <reaction evidence="16">
        <text>dIDP + H2O = dIMP + phosphate + H(+)</text>
        <dbReference type="Rhea" id="RHEA:35211"/>
        <dbReference type="ChEBI" id="CHEBI:15377"/>
        <dbReference type="ChEBI" id="CHEBI:15378"/>
        <dbReference type="ChEBI" id="CHEBI:43474"/>
        <dbReference type="ChEBI" id="CHEBI:61194"/>
        <dbReference type="ChEBI" id="CHEBI:62286"/>
        <dbReference type="EC" id="3.6.1.64"/>
    </reaction>
    <physiologicalReaction direction="left-to-right" evidence="16">
        <dbReference type="Rhea" id="RHEA:35212"/>
    </physiologicalReaction>
</comment>
<proteinExistence type="inferred from homology"/>
<evidence type="ECO:0000256" key="11">
    <source>
        <dbReference type="ARBA" id="ARBA00041656"/>
    </source>
</evidence>
<evidence type="ECO:0000256" key="4">
    <source>
        <dbReference type="ARBA" id="ARBA00022884"/>
    </source>
</evidence>
<dbReference type="GO" id="GO:1990174">
    <property type="term" value="F:phosphodiesterase decapping endonuclease activity"/>
    <property type="evidence" value="ECO:0007669"/>
    <property type="project" value="TreeGrafter"/>
</dbReference>
<dbReference type="GO" id="GO:0030515">
    <property type="term" value="F:snoRNA binding"/>
    <property type="evidence" value="ECO:0007669"/>
    <property type="project" value="TreeGrafter"/>
</dbReference>
<dbReference type="GO" id="GO:0140933">
    <property type="term" value="F:5'-(N(7)-methylguanosine 5'-triphospho)-[mRNA] hydrolase activity"/>
    <property type="evidence" value="ECO:0007669"/>
    <property type="project" value="UniProtKB-EC"/>
</dbReference>
<dbReference type="Pfam" id="PF22327">
    <property type="entry name" value="Nudt16-like"/>
    <property type="match status" value="1"/>
</dbReference>